<dbReference type="InterPro" id="IPR002934">
    <property type="entry name" value="Polymerase_NTP_transf_dom"/>
</dbReference>
<organism evidence="2">
    <name type="scientific">viral metagenome</name>
    <dbReference type="NCBI Taxonomy" id="1070528"/>
    <lineage>
        <taxon>unclassified sequences</taxon>
        <taxon>metagenomes</taxon>
        <taxon>organismal metagenomes</taxon>
    </lineage>
</organism>
<evidence type="ECO:0000313" key="2">
    <source>
        <dbReference type="EMBL" id="QJA66881.1"/>
    </source>
</evidence>
<dbReference type="AlphaFoldDB" id="A0A6M3JD18"/>
<dbReference type="EMBL" id="MT141904">
    <property type="protein sequence ID" value="QJA71841.1"/>
    <property type="molecule type" value="Genomic_DNA"/>
</dbReference>
<evidence type="ECO:0000259" key="1">
    <source>
        <dbReference type="Pfam" id="PF01909"/>
    </source>
</evidence>
<dbReference type="Pfam" id="PF01909">
    <property type="entry name" value="NTP_transf_2"/>
    <property type="match status" value="1"/>
</dbReference>
<reference evidence="2" key="1">
    <citation type="submission" date="2020-03" db="EMBL/GenBank/DDBJ databases">
        <title>The deep terrestrial virosphere.</title>
        <authorList>
            <person name="Holmfeldt K."/>
            <person name="Nilsson E."/>
            <person name="Simone D."/>
            <person name="Lopez-Fernandez M."/>
            <person name="Wu X."/>
            <person name="de Brujin I."/>
            <person name="Lundin D."/>
            <person name="Andersson A."/>
            <person name="Bertilsson S."/>
            <person name="Dopson M."/>
        </authorList>
    </citation>
    <scope>NUCLEOTIDE SEQUENCE</scope>
    <source>
        <strain evidence="3">MM415A03021</strain>
        <strain evidence="2">MM415B00319</strain>
    </source>
</reference>
<sequence>MINKIREIVEDEMTREGLSFFLGGSRRFGWYRRNSDLDYFILIKPSWNIEQFINVFIRYQILPHSLPSYTMEISEQYSIFGGLVHFNFMHQIKDWRDLRIEHGEIERFLQKNIKRKEEIKKAVEEGVISGQYAYRILKSRL</sequence>
<name>A0A6M3JD18_9ZZZZ</name>
<dbReference type="GO" id="GO:0016779">
    <property type="term" value="F:nucleotidyltransferase activity"/>
    <property type="evidence" value="ECO:0007669"/>
    <property type="project" value="InterPro"/>
</dbReference>
<proteinExistence type="predicted"/>
<protein>
    <submittedName>
        <fullName evidence="2">Putative nucleotidyltransferases domain-containing protein</fullName>
    </submittedName>
</protein>
<keyword evidence="2" id="KW-0808">Transferase</keyword>
<dbReference type="InterPro" id="IPR043519">
    <property type="entry name" value="NT_sf"/>
</dbReference>
<dbReference type="EMBL" id="MT141563">
    <property type="protein sequence ID" value="QJA66881.1"/>
    <property type="molecule type" value="Genomic_DNA"/>
</dbReference>
<feature type="domain" description="Polymerase nucleotidyl transferase" evidence="1">
    <location>
        <begin position="2"/>
        <end position="61"/>
    </location>
</feature>
<gene>
    <name evidence="3" type="ORF">MM415A03021_0005</name>
    <name evidence="2" type="ORF">MM415B00319_0011</name>
</gene>
<accession>A0A6M3JD18</accession>
<evidence type="ECO:0000313" key="3">
    <source>
        <dbReference type="EMBL" id="QJA71841.1"/>
    </source>
</evidence>
<dbReference type="SUPFAM" id="SSF81301">
    <property type="entry name" value="Nucleotidyltransferase"/>
    <property type="match status" value="1"/>
</dbReference>